<name>A0A917XQ10_9ACTN</name>
<reference evidence="1" key="2">
    <citation type="submission" date="2020-09" db="EMBL/GenBank/DDBJ databases">
        <authorList>
            <person name="Sun Q."/>
            <person name="Zhou Y."/>
        </authorList>
    </citation>
    <scope>NUCLEOTIDE SEQUENCE</scope>
    <source>
        <strain evidence="1">CGMCC 4.7110</strain>
    </source>
</reference>
<dbReference type="EMBL" id="BMML01000045">
    <property type="protein sequence ID" value="GGN45081.1"/>
    <property type="molecule type" value="Genomic_DNA"/>
</dbReference>
<accession>A0A917XQ10</accession>
<protein>
    <submittedName>
        <fullName evidence="1">Uncharacterized protein</fullName>
    </submittedName>
</protein>
<gene>
    <name evidence="1" type="ORF">GCM10011578_096680</name>
</gene>
<comment type="caution">
    <text evidence="1">The sequence shown here is derived from an EMBL/GenBank/DDBJ whole genome shotgun (WGS) entry which is preliminary data.</text>
</comment>
<sequence>MEWATLAGTVPGALTTLAGTSWPEYLRICVPDATGRHATCPRDRKRMLRSRSHATRLMRNFGASRGENVCW</sequence>
<evidence type="ECO:0000313" key="1">
    <source>
        <dbReference type="EMBL" id="GGN45081.1"/>
    </source>
</evidence>
<dbReference type="AlphaFoldDB" id="A0A917XQ10"/>
<dbReference type="Proteomes" id="UP000653411">
    <property type="component" value="Unassembled WGS sequence"/>
</dbReference>
<reference evidence="1" key="1">
    <citation type="journal article" date="2014" name="Int. J. Syst. Evol. Microbiol.">
        <title>Complete genome sequence of Corynebacterium casei LMG S-19264T (=DSM 44701T), isolated from a smear-ripened cheese.</title>
        <authorList>
            <consortium name="US DOE Joint Genome Institute (JGI-PGF)"/>
            <person name="Walter F."/>
            <person name="Albersmeier A."/>
            <person name="Kalinowski J."/>
            <person name="Ruckert C."/>
        </authorList>
    </citation>
    <scope>NUCLEOTIDE SEQUENCE</scope>
    <source>
        <strain evidence="1">CGMCC 4.7110</strain>
    </source>
</reference>
<organism evidence="1 2">
    <name type="scientific">Streptomyces fuscichromogenes</name>
    <dbReference type="NCBI Taxonomy" id="1324013"/>
    <lineage>
        <taxon>Bacteria</taxon>
        <taxon>Bacillati</taxon>
        <taxon>Actinomycetota</taxon>
        <taxon>Actinomycetes</taxon>
        <taxon>Kitasatosporales</taxon>
        <taxon>Streptomycetaceae</taxon>
        <taxon>Streptomyces</taxon>
    </lineage>
</organism>
<keyword evidence="2" id="KW-1185">Reference proteome</keyword>
<proteinExistence type="predicted"/>
<evidence type="ECO:0000313" key="2">
    <source>
        <dbReference type="Proteomes" id="UP000653411"/>
    </source>
</evidence>